<feature type="transmembrane region" description="Helical" evidence="1">
    <location>
        <begin position="250"/>
        <end position="270"/>
    </location>
</feature>
<gene>
    <name evidence="2" type="ORF">Q9L58_009019</name>
</gene>
<proteinExistence type="predicted"/>
<keyword evidence="1" id="KW-0472">Membrane</keyword>
<dbReference type="EMBL" id="JBBBZM010000186">
    <property type="protein sequence ID" value="KAL0632119.1"/>
    <property type="molecule type" value="Genomic_DNA"/>
</dbReference>
<feature type="transmembrane region" description="Helical" evidence="1">
    <location>
        <begin position="136"/>
        <end position="159"/>
    </location>
</feature>
<keyword evidence="1" id="KW-1133">Transmembrane helix</keyword>
<organism evidence="2 3">
    <name type="scientific">Discina gigas</name>
    <dbReference type="NCBI Taxonomy" id="1032678"/>
    <lineage>
        <taxon>Eukaryota</taxon>
        <taxon>Fungi</taxon>
        <taxon>Dikarya</taxon>
        <taxon>Ascomycota</taxon>
        <taxon>Pezizomycotina</taxon>
        <taxon>Pezizomycetes</taxon>
        <taxon>Pezizales</taxon>
        <taxon>Discinaceae</taxon>
        <taxon>Discina</taxon>
    </lineage>
</organism>
<feature type="transmembrane region" description="Helical" evidence="1">
    <location>
        <begin position="180"/>
        <end position="203"/>
    </location>
</feature>
<feature type="transmembrane region" description="Helical" evidence="1">
    <location>
        <begin position="209"/>
        <end position="229"/>
    </location>
</feature>
<keyword evidence="1" id="KW-0812">Transmembrane</keyword>
<comment type="caution">
    <text evidence="2">The sequence shown here is derived from an EMBL/GenBank/DDBJ whole genome shotgun (WGS) entry which is preliminary data.</text>
</comment>
<protein>
    <recommendedName>
        <fullName evidence="4">GPI ethanolamine phosphate transferase 1</fullName>
    </recommendedName>
</protein>
<keyword evidence="3" id="KW-1185">Reference proteome</keyword>
<dbReference type="Proteomes" id="UP001447188">
    <property type="component" value="Unassembled WGS sequence"/>
</dbReference>
<evidence type="ECO:0008006" key="4">
    <source>
        <dbReference type="Google" id="ProtNLM"/>
    </source>
</evidence>
<evidence type="ECO:0000256" key="1">
    <source>
        <dbReference type="SAM" id="Phobius"/>
    </source>
</evidence>
<reference evidence="2 3" key="1">
    <citation type="submission" date="2024-02" db="EMBL/GenBank/DDBJ databases">
        <title>Discinaceae phylogenomics.</title>
        <authorList>
            <person name="Dirks A.C."/>
            <person name="James T.Y."/>
        </authorList>
    </citation>
    <scope>NUCLEOTIDE SEQUENCE [LARGE SCALE GENOMIC DNA]</scope>
    <source>
        <strain evidence="2 3">ACD0624</strain>
    </source>
</reference>
<accession>A0ABR3G851</accession>
<feature type="transmembrane region" description="Helical" evidence="1">
    <location>
        <begin position="276"/>
        <end position="294"/>
    </location>
</feature>
<name>A0ABR3G851_9PEZI</name>
<evidence type="ECO:0000313" key="3">
    <source>
        <dbReference type="Proteomes" id="UP001447188"/>
    </source>
</evidence>
<evidence type="ECO:0000313" key="2">
    <source>
        <dbReference type="EMBL" id="KAL0632119.1"/>
    </source>
</evidence>
<feature type="transmembrane region" description="Helical" evidence="1">
    <location>
        <begin position="314"/>
        <end position="333"/>
    </location>
</feature>
<sequence>MDDPAAVTTPSPVSGLNIFWTLLTLSLPCITHPVGTSCGFPRPFKIAVRINPFSTLFDSTHLLREILLYHSSYSLTWHESVYHTITERLNANRAANRIVRDKDLKPIRPAARLRPVIAVLCILQYIKVYGYHGTPIFFTLSTTLFVSWVILETSFYASLHTPTPYRPISSPRHQLPLRAGICSFILLAAAMPTIAPIPAAAILNTISSLAARSIVCWHNAVLWLPLIVISWAPASFREFPNPEDGYIKTLVLLYGIMIGFLVLVVLYWVLAIAGAGVVFLPVYLVGRVCVPFVLRGVRRWYGAEVVVGNTRVLVRVVVGVVVVAVVVGLGMVYDPVGTRKEWWVEWMP</sequence>